<dbReference type="OrthoDB" id="3440282at2759"/>
<feature type="signal peptide" evidence="2">
    <location>
        <begin position="1"/>
        <end position="19"/>
    </location>
</feature>
<dbReference type="EMBL" id="CDMC01000003">
    <property type="protein sequence ID" value="CEL02237.1"/>
    <property type="molecule type" value="Genomic_DNA"/>
</dbReference>
<feature type="compositionally biased region" description="Low complexity" evidence="1">
    <location>
        <begin position="235"/>
        <end position="266"/>
    </location>
</feature>
<feature type="chain" id="PRO_5006857303" description="Apple domain-containing protein" evidence="2">
    <location>
        <begin position="20"/>
        <end position="311"/>
    </location>
</feature>
<evidence type="ECO:0000313" key="3">
    <source>
        <dbReference type="EMBL" id="CEL02237.1"/>
    </source>
</evidence>
<evidence type="ECO:0000256" key="2">
    <source>
        <dbReference type="SAM" id="SignalP"/>
    </source>
</evidence>
<sequence length="311" mass="31879">MKIASFWVSIALLAPQALAEATTTSATSTTSTAAAATCTASLITSLCDYTEPDEGTGVASDGAASCWEYCNDNPPCDFVIFLEGNPYLGTGTCWLYPGETYDESQGSSEGCNNPYLDVYDKPECSGGSPTSTAGTCEATASPSAIASVCGYPNPGDDCFYDCAASSGASHCLSMCAERDACNYVVFNPHNPSNSPYRSGTCWMYPNGTYDADAASDCDGEPEQFVYENVCPKPSPSSSSSEAASSTSVSSSPTESSSGAESATPTSGIDSTAIAAEEGTTTDENSAPSGISLTMPLAMAMGVAMVMWQALG</sequence>
<dbReference type="AlphaFoldDB" id="A0A0U5FUH5"/>
<evidence type="ECO:0008006" key="5">
    <source>
        <dbReference type="Google" id="ProtNLM"/>
    </source>
</evidence>
<feature type="region of interest" description="Disordered" evidence="1">
    <location>
        <begin position="228"/>
        <end position="288"/>
    </location>
</feature>
<reference evidence="4" key="1">
    <citation type="journal article" date="2016" name="Genome Announc.">
        <title>Draft genome sequences of fungus Aspergillus calidoustus.</title>
        <authorList>
            <person name="Horn F."/>
            <person name="Linde J."/>
            <person name="Mattern D.J."/>
            <person name="Walther G."/>
            <person name="Guthke R."/>
            <person name="Scherlach K."/>
            <person name="Martin K."/>
            <person name="Brakhage A.A."/>
            <person name="Petzke L."/>
            <person name="Valiante V."/>
        </authorList>
    </citation>
    <scope>NUCLEOTIDE SEQUENCE [LARGE SCALE GENOMIC DNA]</scope>
    <source>
        <strain evidence="4">SF006504</strain>
    </source>
</reference>
<accession>A0A0U5FUH5</accession>
<proteinExistence type="predicted"/>
<evidence type="ECO:0000256" key="1">
    <source>
        <dbReference type="SAM" id="MobiDB-lite"/>
    </source>
</evidence>
<gene>
    <name evidence="3" type="ORF">ASPCAL03409</name>
</gene>
<dbReference type="Proteomes" id="UP000054771">
    <property type="component" value="Unassembled WGS sequence"/>
</dbReference>
<protein>
    <recommendedName>
        <fullName evidence="5">Apple domain-containing protein</fullName>
    </recommendedName>
</protein>
<name>A0A0U5FUH5_ASPCI</name>
<keyword evidence="4" id="KW-1185">Reference proteome</keyword>
<dbReference type="OMA" id="QCAKADS"/>
<keyword evidence="2" id="KW-0732">Signal</keyword>
<evidence type="ECO:0000313" key="4">
    <source>
        <dbReference type="Proteomes" id="UP000054771"/>
    </source>
</evidence>
<organism evidence="3 4">
    <name type="scientific">Aspergillus calidoustus</name>
    <dbReference type="NCBI Taxonomy" id="454130"/>
    <lineage>
        <taxon>Eukaryota</taxon>
        <taxon>Fungi</taxon>
        <taxon>Dikarya</taxon>
        <taxon>Ascomycota</taxon>
        <taxon>Pezizomycotina</taxon>
        <taxon>Eurotiomycetes</taxon>
        <taxon>Eurotiomycetidae</taxon>
        <taxon>Eurotiales</taxon>
        <taxon>Aspergillaceae</taxon>
        <taxon>Aspergillus</taxon>
        <taxon>Aspergillus subgen. Nidulantes</taxon>
    </lineage>
</organism>